<dbReference type="PROSITE" id="PS51257">
    <property type="entry name" value="PROKAR_LIPOPROTEIN"/>
    <property type="match status" value="1"/>
</dbReference>
<dbReference type="Proteomes" id="UP000183567">
    <property type="component" value="Unassembled WGS sequence"/>
</dbReference>
<dbReference type="OrthoDB" id="2662342at2759"/>
<feature type="transmembrane region" description="Helical" evidence="1">
    <location>
        <begin position="119"/>
        <end position="136"/>
    </location>
</feature>
<name>A0A1J8QCF0_9AGAM</name>
<proteinExistence type="predicted"/>
<protein>
    <submittedName>
        <fullName evidence="2">Uncharacterized protein</fullName>
    </submittedName>
</protein>
<sequence>MHCWRICFTYSQYPMSSTSCDGWYTVIGYLSVAGRTAVLAIFTARTWATYGKSKIILFGLGALAVVCIAIDFWHVSGVKCSGSTPPDIQLKQITVDFCVQRRHGSRFDDSIMFFMLREGLIYFCGVFVFTFTAVVLNFEDPSGFMGRLLNALTLPVSGLLSARLVLNLREWSDRTNVKVSKYTGTSANIQQFSMSFHAATVGRLTGSDEFGSDPLDDVRRDLDVNEVEQLSDSP</sequence>
<keyword evidence="1" id="KW-0472">Membrane</keyword>
<reference evidence="2 3" key="1">
    <citation type="submission" date="2016-03" db="EMBL/GenBank/DDBJ databases">
        <title>Comparative genomics of the ectomycorrhizal sister species Rhizopogon vinicolor and Rhizopogon vesiculosus (Basidiomycota: Boletales) reveals a divergence of the mating type B locus.</title>
        <authorList>
            <person name="Mujic A.B."/>
            <person name="Kuo A."/>
            <person name="Tritt A."/>
            <person name="Lipzen A."/>
            <person name="Chen C."/>
            <person name="Johnson J."/>
            <person name="Sharma A."/>
            <person name="Barry K."/>
            <person name="Grigoriev I.V."/>
            <person name="Spatafora J.W."/>
        </authorList>
    </citation>
    <scope>NUCLEOTIDE SEQUENCE [LARGE SCALE GENOMIC DNA]</scope>
    <source>
        <strain evidence="2 3">AM-OR11-056</strain>
    </source>
</reference>
<feature type="transmembrane region" description="Helical" evidence="1">
    <location>
        <begin position="23"/>
        <end position="43"/>
    </location>
</feature>
<evidence type="ECO:0000313" key="3">
    <source>
        <dbReference type="Proteomes" id="UP000183567"/>
    </source>
</evidence>
<keyword evidence="1" id="KW-1133">Transmembrane helix</keyword>
<comment type="caution">
    <text evidence="2">The sequence shown here is derived from an EMBL/GenBank/DDBJ whole genome shotgun (WGS) entry which is preliminary data.</text>
</comment>
<feature type="transmembrane region" description="Helical" evidence="1">
    <location>
        <begin position="55"/>
        <end position="75"/>
    </location>
</feature>
<evidence type="ECO:0000256" key="1">
    <source>
        <dbReference type="SAM" id="Phobius"/>
    </source>
</evidence>
<evidence type="ECO:0000313" key="2">
    <source>
        <dbReference type="EMBL" id="OJA11000.1"/>
    </source>
</evidence>
<organism evidence="2 3">
    <name type="scientific">Rhizopogon vesiculosus</name>
    <dbReference type="NCBI Taxonomy" id="180088"/>
    <lineage>
        <taxon>Eukaryota</taxon>
        <taxon>Fungi</taxon>
        <taxon>Dikarya</taxon>
        <taxon>Basidiomycota</taxon>
        <taxon>Agaricomycotina</taxon>
        <taxon>Agaricomycetes</taxon>
        <taxon>Agaricomycetidae</taxon>
        <taxon>Boletales</taxon>
        <taxon>Suillineae</taxon>
        <taxon>Rhizopogonaceae</taxon>
        <taxon>Rhizopogon</taxon>
    </lineage>
</organism>
<accession>A0A1J8QCF0</accession>
<keyword evidence="1" id="KW-0812">Transmembrane</keyword>
<keyword evidence="3" id="KW-1185">Reference proteome</keyword>
<dbReference type="EMBL" id="LVVM01005289">
    <property type="protein sequence ID" value="OJA11000.1"/>
    <property type="molecule type" value="Genomic_DNA"/>
</dbReference>
<gene>
    <name evidence="2" type="ORF">AZE42_06332</name>
</gene>
<dbReference type="AlphaFoldDB" id="A0A1J8QCF0"/>